<evidence type="ECO:0000313" key="1">
    <source>
        <dbReference type="EMBL" id="KKN41974.1"/>
    </source>
</evidence>
<organism evidence="1">
    <name type="scientific">marine sediment metagenome</name>
    <dbReference type="NCBI Taxonomy" id="412755"/>
    <lineage>
        <taxon>unclassified sequences</taxon>
        <taxon>metagenomes</taxon>
        <taxon>ecological metagenomes</taxon>
    </lineage>
</organism>
<dbReference type="AlphaFoldDB" id="A0A0F9QHJ1"/>
<name>A0A0F9QHJ1_9ZZZZ</name>
<gene>
    <name evidence="1" type="ORF">LCGC14_0717780</name>
</gene>
<protein>
    <submittedName>
        <fullName evidence="1">Uncharacterized protein</fullName>
    </submittedName>
</protein>
<dbReference type="EMBL" id="LAZR01001612">
    <property type="protein sequence ID" value="KKN41974.1"/>
    <property type="molecule type" value="Genomic_DNA"/>
</dbReference>
<comment type="caution">
    <text evidence="1">The sequence shown here is derived from an EMBL/GenBank/DDBJ whole genome shotgun (WGS) entry which is preliminary data.</text>
</comment>
<accession>A0A0F9QHJ1</accession>
<proteinExistence type="predicted"/>
<reference evidence="1" key="1">
    <citation type="journal article" date="2015" name="Nature">
        <title>Complex archaea that bridge the gap between prokaryotes and eukaryotes.</title>
        <authorList>
            <person name="Spang A."/>
            <person name="Saw J.H."/>
            <person name="Jorgensen S.L."/>
            <person name="Zaremba-Niedzwiedzka K."/>
            <person name="Martijn J."/>
            <person name="Lind A.E."/>
            <person name="van Eijk R."/>
            <person name="Schleper C."/>
            <person name="Guy L."/>
            <person name="Ettema T.J."/>
        </authorList>
    </citation>
    <scope>NUCLEOTIDE SEQUENCE</scope>
</reference>
<sequence>MGKEIFTIVCPTKSLKKPLSGLIIDMGRKIASIRTDGDTSRILVDTTEGADGMVEIIFEVT</sequence>